<accession>A0ABY2EYV3</accession>
<comment type="caution">
    <text evidence="5">The sequence shown here is derived from an EMBL/GenBank/DDBJ whole genome shotgun (WGS) entry which is preliminary data.</text>
</comment>
<dbReference type="EMBL" id="SODO01000006">
    <property type="protein sequence ID" value="TDW59106.1"/>
    <property type="molecule type" value="Genomic_DNA"/>
</dbReference>
<keyword evidence="1 2" id="KW-0238">DNA-binding</keyword>
<dbReference type="PANTHER" id="PTHR43479:SF12">
    <property type="entry name" value="TRANSCRIPTIONAL REGULATORY PROTEIN"/>
    <property type="match status" value="1"/>
</dbReference>
<evidence type="ECO:0000259" key="4">
    <source>
        <dbReference type="PROSITE" id="PS50977"/>
    </source>
</evidence>
<keyword evidence="3" id="KW-0175">Coiled coil</keyword>
<dbReference type="Proteomes" id="UP000295058">
    <property type="component" value="Unassembled WGS sequence"/>
</dbReference>
<feature type="DNA-binding region" description="H-T-H motif" evidence="2">
    <location>
        <begin position="66"/>
        <end position="85"/>
    </location>
</feature>
<name>A0ABY2EYV3_9GAMM</name>
<protein>
    <submittedName>
        <fullName evidence="5">TetR family transcriptional regulator</fullName>
    </submittedName>
</protein>
<dbReference type="InterPro" id="IPR009057">
    <property type="entry name" value="Homeodomain-like_sf"/>
</dbReference>
<feature type="domain" description="HTH tetR-type" evidence="4">
    <location>
        <begin position="43"/>
        <end position="103"/>
    </location>
</feature>
<evidence type="ECO:0000313" key="6">
    <source>
        <dbReference type="Proteomes" id="UP000295058"/>
    </source>
</evidence>
<keyword evidence="6" id="KW-1185">Reference proteome</keyword>
<dbReference type="Pfam" id="PF00440">
    <property type="entry name" value="TetR_N"/>
    <property type="match status" value="1"/>
</dbReference>
<dbReference type="SUPFAM" id="SSF46689">
    <property type="entry name" value="Homeodomain-like"/>
    <property type="match status" value="1"/>
</dbReference>
<sequence>MSGNSKKFFASLSRPKRRKLTLSTVLLFSYHFVNSHCGRGNPMKTRDRIVAAALALFNEQGEARVTTNHIAAHLGISPGNLYYHFRNKNDIIHCIFADYSAHLRKSFVPVEGTVNTSPALWLHYLDAVFYVMWEFRFLYANLNDILQRDALLHRQYLELQRELEGNLQALLQELNTQQALMIPDEDIVILAQNLKMLVSCWVSYQQVQLPHVRISQAMLYEGVVRVLFLLKPYFHSNKGLELGQLLEHYRVLSAASGDPFHK</sequence>
<dbReference type="InterPro" id="IPR050624">
    <property type="entry name" value="HTH-type_Tx_Regulator"/>
</dbReference>
<dbReference type="Pfam" id="PF13972">
    <property type="entry name" value="TetR"/>
    <property type="match status" value="1"/>
</dbReference>
<proteinExistence type="predicted"/>
<reference evidence="5 6" key="1">
    <citation type="submission" date="2019-03" db="EMBL/GenBank/DDBJ databases">
        <title>Genomic Encyclopedia of Archaeal and Bacterial Type Strains, Phase II (KMG-II): from individual species to whole genera.</title>
        <authorList>
            <person name="Goeker M."/>
        </authorList>
    </citation>
    <scope>NUCLEOTIDE SEQUENCE [LARGE SCALE GENOMIC DNA]</scope>
    <source>
        <strain evidence="5 6">DSM 15594</strain>
    </source>
</reference>
<dbReference type="InterPro" id="IPR001647">
    <property type="entry name" value="HTH_TetR"/>
</dbReference>
<dbReference type="PRINTS" id="PR00455">
    <property type="entry name" value="HTHTETR"/>
</dbReference>
<evidence type="ECO:0000256" key="1">
    <source>
        <dbReference type="ARBA" id="ARBA00023125"/>
    </source>
</evidence>
<organism evidence="5 6">
    <name type="scientific">Oceanimonas baumannii</name>
    <dbReference type="NCBI Taxonomy" id="129578"/>
    <lineage>
        <taxon>Bacteria</taxon>
        <taxon>Pseudomonadati</taxon>
        <taxon>Pseudomonadota</taxon>
        <taxon>Gammaproteobacteria</taxon>
        <taxon>Aeromonadales</taxon>
        <taxon>Aeromonadaceae</taxon>
        <taxon>Oceanimonas</taxon>
    </lineage>
</organism>
<gene>
    <name evidence="5" type="ORF">LY04_01933</name>
</gene>
<feature type="coiled-coil region" evidence="3">
    <location>
        <begin position="153"/>
        <end position="180"/>
    </location>
</feature>
<dbReference type="InterPro" id="IPR025722">
    <property type="entry name" value="TetR"/>
</dbReference>
<evidence type="ECO:0000256" key="2">
    <source>
        <dbReference type="PROSITE-ProRule" id="PRU00335"/>
    </source>
</evidence>
<evidence type="ECO:0000313" key="5">
    <source>
        <dbReference type="EMBL" id="TDW59106.1"/>
    </source>
</evidence>
<dbReference type="PANTHER" id="PTHR43479">
    <property type="entry name" value="ACREF/ENVCD OPERON REPRESSOR-RELATED"/>
    <property type="match status" value="1"/>
</dbReference>
<dbReference type="PROSITE" id="PS50977">
    <property type="entry name" value="HTH_TETR_2"/>
    <property type="match status" value="1"/>
</dbReference>
<dbReference type="Gene3D" id="1.10.357.10">
    <property type="entry name" value="Tetracycline Repressor, domain 2"/>
    <property type="match status" value="1"/>
</dbReference>
<evidence type="ECO:0000256" key="3">
    <source>
        <dbReference type="SAM" id="Coils"/>
    </source>
</evidence>